<accession>A0ABT7YC21</accession>
<keyword evidence="1" id="KW-0732">Signal</keyword>
<gene>
    <name evidence="3" type="ORF">QVH07_07945</name>
</gene>
<dbReference type="InterPro" id="IPR050491">
    <property type="entry name" value="AmpC-like"/>
</dbReference>
<evidence type="ECO:0000313" key="4">
    <source>
        <dbReference type="Proteomes" id="UP001171916"/>
    </source>
</evidence>
<dbReference type="Proteomes" id="UP001171916">
    <property type="component" value="Unassembled WGS sequence"/>
</dbReference>
<proteinExistence type="predicted"/>
<dbReference type="SUPFAM" id="SSF56601">
    <property type="entry name" value="beta-lactamase/transpeptidase-like"/>
    <property type="match status" value="1"/>
</dbReference>
<feature type="signal peptide" evidence="1">
    <location>
        <begin position="1"/>
        <end position="24"/>
    </location>
</feature>
<dbReference type="PANTHER" id="PTHR46825">
    <property type="entry name" value="D-ALANYL-D-ALANINE-CARBOXYPEPTIDASE/ENDOPEPTIDASE AMPH"/>
    <property type="match status" value="1"/>
</dbReference>
<feature type="domain" description="Beta-lactamase-related" evidence="2">
    <location>
        <begin position="40"/>
        <end position="351"/>
    </location>
</feature>
<dbReference type="EMBL" id="JAUEPH010000003">
    <property type="protein sequence ID" value="MDN3204077.1"/>
    <property type="molecule type" value="Genomic_DNA"/>
</dbReference>
<reference evidence="3" key="1">
    <citation type="submission" date="2023-06" db="EMBL/GenBank/DDBJ databases">
        <title>Robiginitalea aurantiacus sp. nov. and Algoriphagus sediminis sp. nov., isolated from coastal sediment.</title>
        <authorList>
            <person name="Zhou Z.Y."/>
            <person name="An J."/>
            <person name="Jia Y.W."/>
            <person name="Du Z.J."/>
        </authorList>
    </citation>
    <scope>NUCLEOTIDE SEQUENCE</scope>
    <source>
        <strain evidence="3">C2-7</strain>
    </source>
</reference>
<evidence type="ECO:0000313" key="3">
    <source>
        <dbReference type="EMBL" id="MDN3204077.1"/>
    </source>
</evidence>
<dbReference type="EC" id="3.1.1.103" evidence="3"/>
<sequence>MIAKLKFSFFLFLLSLCTISITSAQVEEILQTFESAANKGFSGVILVADQGEVIYENAVGYRNYEDQVPLKSDDIFELASISKQFTSMLIMMCEEKGLLDYDDPLSKFIDIPYPDITIRQLLTHTSGLPDYQAIMDEHWDKDKVAGNPEILEYLREYAPPKLFEPGEKYEYSNTGYVMLGSIVEKVTGEDFVQLSRKWIFEPLGMNNTDLRSLEAKAAVDNFAAGHLKNENGVYVNANNFKSSDYTIWLGNRKGPGRVSSNVQDLLIWDQALYSSKLVSEKTLDEAFSPQVLTDGSESMYGFGWGLDFETHPGKVVLHTGSNPGYKNIIVRNIDQNKTIIILNNNAHPAMGELVKDLRSIFFN</sequence>
<protein>
    <submittedName>
        <fullName evidence="3">Serine hydrolase domain-containing protein</fullName>
        <ecNumber evidence="3">3.1.1.103</ecNumber>
    </submittedName>
</protein>
<keyword evidence="4" id="KW-1185">Reference proteome</keyword>
<organism evidence="3 4">
    <name type="scientific">Algoriphagus sediminis</name>
    <dbReference type="NCBI Taxonomy" id="3057113"/>
    <lineage>
        <taxon>Bacteria</taxon>
        <taxon>Pseudomonadati</taxon>
        <taxon>Bacteroidota</taxon>
        <taxon>Cytophagia</taxon>
        <taxon>Cytophagales</taxon>
        <taxon>Cyclobacteriaceae</taxon>
        <taxon>Algoriphagus</taxon>
    </lineage>
</organism>
<dbReference type="InterPro" id="IPR012338">
    <property type="entry name" value="Beta-lactam/transpept-like"/>
</dbReference>
<dbReference type="GO" id="GO:0016787">
    <property type="term" value="F:hydrolase activity"/>
    <property type="evidence" value="ECO:0007669"/>
    <property type="project" value="UniProtKB-KW"/>
</dbReference>
<dbReference type="Gene3D" id="3.40.710.10">
    <property type="entry name" value="DD-peptidase/beta-lactamase superfamily"/>
    <property type="match status" value="1"/>
</dbReference>
<name>A0ABT7YC21_9BACT</name>
<dbReference type="PANTHER" id="PTHR46825:SF9">
    <property type="entry name" value="BETA-LACTAMASE-RELATED DOMAIN-CONTAINING PROTEIN"/>
    <property type="match status" value="1"/>
</dbReference>
<feature type="chain" id="PRO_5046194242" evidence="1">
    <location>
        <begin position="25"/>
        <end position="363"/>
    </location>
</feature>
<dbReference type="Pfam" id="PF00144">
    <property type="entry name" value="Beta-lactamase"/>
    <property type="match status" value="1"/>
</dbReference>
<dbReference type="InterPro" id="IPR001466">
    <property type="entry name" value="Beta-lactam-related"/>
</dbReference>
<evidence type="ECO:0000256" key="1">
    <source>
        <dbReference type="SAM" id="SignalP"/>
    </source>
</evidence>
<evidence type="ECO:0000259" key="2">
    <source>
        <dbReference type="Pfam" id="PF00144"/>
    </source>
</evidence>
<comment type="caution">
    <text evidence="3">The sequence shown here is derived from an EMBL/GenBank/DDBJ whole genome shotgun (WGS) entry which is preliminary data.</text>
</comment>
<dbReference type="RefSeq" id="WP_289999631.1">
    <property type="nucleotide sequence ID" value="NZ_JAUEPH010000003.1"/>
</dbReference>
<keyword evidence="3" id="KW-0378">Hydrolase</keyword>